<dbReference type="Gene3D" id="1.25.40.20">
    <property type="entry name" value="Ankyrin repeat-containing domain"/>
    <property type="match status" value="1"/>
</dbReference>
<dbReference type="PRINTS" id="PR01769">
    <property type="entry name" value="VRL2RECEPTOR"/>
</dbReference>
<sequence length="286" mass="31818">MNEGRSALLRRCRLGVPSLRAAPSEDAGDGVTAQAENDAAFPLSELSNLFENEDASSAQDTSLDTTLEQAQPSVQPGQPPDSRQNLKMKFQGAFKKGISNPMDLLETTKYDSNVVPGPKKAPMDSLFDYGTYGSTSNQKKRRKKLPRGKTETSCDDSQSTDPPKVLKIFTRVILFDCVSRGDLQALEGLLEYLQSQEKRLTDEEFRELSTGKTCLPKALLNLYSGRNDTIPVLVDIAEKTGNLREFINTPFRDVFYRVAPRGTRPGQARKRREAIPQWAHHLQGEP</sequence>
<gene>
    <name evidence="4" type="ORF">ATANTOWER_003951</name>
</gene>
<name>A0ABU7AJH4_9TELE</name>
<feature type="region of interest" description="Disordered" evidence="3">
    <location>
        <begin position="114"/>
        <end position="161"/>
    </location>
</feature>
<evidence type="ECO:0000256" key="1">
    <source>
        <dbReference type="ARBA" id="ARBA00022737"/>
    </source>
</evidence>
<feature type="region of interest" description="Disordered" evidence="3">
    <location>
        <begin position="51"/>
        <end position="85"/>
    </location>
</feature>
<dbReference type="PANTHER" id="PTHR10582">
    <property type="entry name" value="TRANSIENT RECEPTOR POTENTIAL ION CHANNEL PROTEIN"/>
    <property type="match status" value="1"/>
</dbReference>
<dbReference type="PANTHER" id="PTHR10582:SF4">
    <property type="entry name" value="TRANSIENT RECEPTOR POTENTIAL CATION CHANNEL SUBFAMILY V MEMBER 4"/>
    <property type="match status" value="1"/>
</dbReference>
<dbReference type="InterPro" id="IPR008347">
    <property type="entry name" value="TrpV1-4"/>
</dbReference>
<keyword evidence="2" id="KW-0040">ANK repeat</keyword>
<evidence type="ECO:0000256" key="3">
    <source>
        <dbReference type="SAM" id="MobiDB-lite"/>
    </source>
</evidence>
<evidence type="ECO:0000313" key="5">
    <source>
        <dbReference type="Proteomes" id="UP001345963"/>
    </source>
</evidence>
<evidence type="ECO:0000256" key="2">
    <source>
        <dbReference type="ARBA" id="ARBA00023043"/>
    </source>
</evidence>
<dbReference type="InterPro" id="IPR008348">
    <property type="entry name" value="TrpV4"/>
</dbReference>
<organism evidence="4 5">
    <name type="scientific">Ataeniobius toweri</name>
    <dbReference type="NCBI Taxonomy" id="208326"/>
    <lineage>
        <taxon>Eukaryota</taxon>
        <taxon>Metazoa</taxon>
        <taxon>Chordata</taxon>
        <taxon>Craniata</taxon>
        <taxon>Vertebrata</taxon>
        <taxon>Euteleostomi</taxon>
        <taxon>Actinopterygii</taxon>
        <taxon>Neopterygii</taxon>
        <taxon>Teleostei</taxon>
        <taxon>Neoteleostei</taxon>
        <taxon>Acanthomorphata</taxon>
        <taxon>Ovalentaria</taxon>
        <taxon>Atherinomorphae</taxon>
        <taxon>Cyprinodontiformes</taxon>
        <taxon>Goodeidae</taxon>
        <taxon>Ataeniobius</taxon>
    </lineage>
</organism>
<comment type="caution">
    <text evidence="4">The sequence shown here is derived from an EMBL/GenBank/DDBJ whole genome shotgun (WGS) entry which is preliminary data.</text>
</comment>
<feature type="compositionally biased region" description="Basic residues" evidence="3">
    <location>
        <begin position="138"/>
        <end position="147"/>
    </location>
</feature>
<evidence type="ECO:0000313" key="4">
    <source>
        <dbReference type="EMBL" id="MED6238010.1"/>
    </source>
</evidence>
<dbReference type="EMBL" id="JAHUTI010019812">
    <property type="protein sequence ID" value="MED6238010.1"/>
    <property type="molecule type" value="Genomic_DNA"/>
</dbReference>
<reference evidence="4 5" key="1">
    <citation type="submission" date="2021-07" db="EMBL/GenBank/DDBJ databases">
        <authorList>
            <person name="Palmer J.M."/>
        </authorList>
    </citation>
    <scope>NUCLEOTIDE SEQUENCE [LARGE SCALE GENOMIC DNA]</scope>
    <source>
        <strain evidence="4 5">AT_MEX2019</strain>
        <tissue evidence="4">Muscle</tissue>
    </source>
</reference>
<dbReference type="PRINTS" id="PR01768">
    <property type="entry name" value="TRPVRECEPTOR"/>
</dbReference>
<proteinExistence type="predicted"/>
<dbReference type="InterPro" id="IPR036770">
    <property type="entry name" value="Ankyrin_rpt-contain_sf"/>
</dbReference>
<accession>A0ABU7AJH4</accession>
<protein>
    <submittedName>
        <fullName evidence="4">Uncharacterized protein</fullName>
    </submittedName>
</protein>
<keyword evidence="1" id="KW-0677">Repeat</keyword>
<dbReference type="Proteomes" id="UP001345963">
    <property type="component" value="Unassembled WGS sequence"/>
</dbReference>
<keyword evidence="5" id="KW-1185">Reference proteome</keyword>
<dbReference type="InterPro" id="IPR024862">
    <property type="entry name" value="TRPV"/>
</dbReference>